<comment type="caution">
    <text evidence="1">The sequence shown here is derived from an EMBL/GenBank/DDBJ whole genome shotgun (WGS) entry which is preliminary data.</text>
</comment>
<dbReference type="OrthoDB" id="740449at2"/>
<evidence type="ECO:0000313" key="2">
    <source>
        <dbReference type="EMBL" id="TXJ91022.1"/>
    </source>
</evidence>
<dbReference type="EMBL" id="VNWK01000036">
    <property type="protein sequence ID" value="TXJ91022.1"/>
    <property type="molecule type" value="Genomic_DNA"/>
</dbReference>
<dbReference type="Proteomes" id="UP000266691">
    <property type="component" value="Unassembled WGS sequence"/>
</dbReference>
<keyword evidence="4" id="KW-1185">Reference proteome</keyword>
<organism evidence="1 3">
    <name type="scientific">Flagellimonas pelagia</name>
    <dbReference type="NCBI Taxonomy" id="2306998"/>
    <lineage>
        <taxon>Bacteria</taxon>
        <taxon>Pseudomonadati</taxon>
        <taxon>Bacteroidota</taxon>
        <taxon>Flavobacteriia</taxon>
        <taxon>Flavobacteriales</taxon>
        <taxon>Flavobacteriaceae</taxon>
        <taxon>Flagellimonas</taxon>
    </lineage>
</organism>
<evidence type="ECO:0000313" key="4">
    <source>
        <dbReference type="Proteomes" id="UP000321621"/>
    </source>
</evidence>
<name>A0A3A1NCL0_9FLAO</name>
<gene>
    <name evidence="1" type="ORF">D2V05_18760</name>
    <name evidence="2" type="ORF">FQ017_18600</name>
</gene>
<dbReference type="AlphaFoldDB" id="A0A3A1NCL0"/>
<evidence type="ECO:0000313" key="1">
    <source>
        <dbReference type="EMBL" id="RIV42135.1"/>
    </source>
</evidence>
<dbReference type="Proteomes" id="UP000321621">
    <property type="component" value="Unassembled WGS sequence"/>
</dbReference>
<sequence length="408" mass="48412">MNANLISLKKNNPNLTIEVFDSEYKILNPWNDKSVAFSFKKRQKLTDLKNIYFPEQLSAILDKQKSELEFVYGPIDPKRPIKSREFEFLFNGTIFKCWFGEMSSSLVLLSKAFRPNERESLSDYRNLRFLRDLLSEKHYEDLRKRSFLASFFINGDFDNIKHDYVGLSKSLNFYMSYFDRSTPRILIHAKEIDNERYKNPCLNELFDTFPRKINATIIDSTLLDTFMVAHQAVNVRLKFIFYYQVLEYSSYYYLDNKIQAKIQKTLNDPQIFDKPDYFSKSLIEDLKDHFSQKDDSIKLEKTITENLSIEDVRNELEVNKEFFSQDLEFEGGLKIDRILNGENAIEHLKEADLVLIKKNIERIRNVLVHLRESRENKVILPTQRNNNKILPYLYLIRRIAEKVAINFS</sequence>
<accession>A0A3A1NCL0</accession>
<reference evidence="1 3" key="1">
    <citation type="submission" date="2018-08" db="EMBL/GenBank/DDBJ databases">
        <title>Proposal of Muricauda 72 sp.nov. and Muricauda NH166 sp.nov., isolated from seawater.</title>
        <authorList>
            <person name="Cheng H."/>
            <person name="Wu Y.-H."/>
            <person name="Guo L.-L."/>
            <person name="Xu X.-W."/>
        </authorList>
    </citation>
    <scope>NUCLEOTIDE SEQUENCE [LARGE SCALE GENOMIC DNA]</scope>
    <source>
        <strain evidence="1 3">72</strain>
    </source>
</reference>
<reference evidence="2 4" key="2">
    <citation type="submission" date="2019-07" db="EMBL/GenBank/DDBJ databases">
        <title>Draft genome of two Muricauda strains isolated from deep sea.</title>
        <authorList>
            <person name="Sun C."/>
        </authorList>
    </citation>
    <scope>NUCLEOTIDE SEQUENCE [LARGE SCALE GENOMIC DNA]</scope>
    <source>
        <strain evidence="2 4">72</strain>
    </source>
</reference>
<protein>
    <submittedName>
        <fullName evidence="1">Uncharacterized protein</fullName>
    </submittedName>
</protein>
<dbReference type="RefSeq" id="WP_119649121.1">
    <property type="nucleotide sequence ID" value="NZ_QXFI01000036.1"/>
</dbReference>
<evidence type="ECO:0000313" key="3">
    <source>
        <dbReference type="Proteomes" id="UP000266691"/>
    </source>
</evidence>
<proteinExistence type="predicted"/>
<dbReference type="EMBL" id="QXFI01000036">
    <property type="protein sequence ID" value="RIV42135.1"/>
    <property type="molecule type" value="Genomic_DNA"/>
</dbReference>